<protein>
    <submittedName>
        <fullName evidence="1">Uncharacterized protein</fullName>
    </submittedName>
</protein>
<proteinExistence type="predicted"/>
<name>A0A0A9EYX0_ARUDO</name>
<accession>A0A0A9EYX0</accession>
<organism evidence="1">
    <name type="scientific">Arundo donax</name>
    <name type="common">Giant reed</name>
    <name type="synonym">Donax arundinaceus</name>
    <dbReference type="NCBI Taxonomy" id="35708"/>
    <lineage>
        <taxon>Eukaryota</taxon>
        <taxon>Viridiplantae</taxon>
        <taxon>Streptophyta</taxon>
        <taxon>Embryophyta</taxon>
        <taxon>Tracheophyta</taxon>
        <taxon>Spermatophyta</taxon>
        <taxon>Magnoliopsida</taxon>
        <taxon>Liliopsida</taxon>
        <taxon>Poales</taxon>
        <taxon>Poaceae</taxon>
        <taxon>PACMAD clade</taxon>
        <taxon>Arundinoideae</taxon>
        <taxon>Arundineae</taxon>
        <taxon>Arundo</taxon>
    </lineage>
</organism>
<reference evidence="1" key="1">
    <citation type="submission" date="2014-09" db="EMBL/GenBank/DDBJ databases">
        <authorList>
            <person name="Magalhaes I.L.F."/>
            <person name="Oliveira U."/>
            <person name="Santos F.R."/>
            <person name="Vidigal T.H.D.A."/>
            <person name="Brescovit A.D."/>
            <person name="Santos A.J."/>
        </authorList>
    </citation>
    <scope>NUCLEOTIDE SEQUENCE</scope>
    <source>
        <tissue evidence="1">Shoot tissue taken approximately 20 cm above the soil surface</tissue>
    </source>
</reference>
<dbReference type="EMBL" id="GBRH01194825">
    <property type="protein sequence ID" value="JAE03071.1"/>
    <property type="molecule type" value="Transcribed_RNA"/>
</dbReference>
<reference evidence="1" key="2">
    <citation type="journal article" date="2015" name="Data Brief">
        <title>Shoot transcriptome of the giant reed, Arundo donax.</title>
        <authorList>
            <person name="Barrero R.A."/>
            <person name="Guerrero F.D."/>
            <person name="Moolhuijzen P."/>
            <person name="Goolsby J.A."/>
            <person name="Tidwell J."/>
            <person name="Bellgard S.E."/>
            <person name="Bellgard M.I."/>
        </authorList>
    </citation>
    <scope>NUCLEOTIDE SEQUENCE</scope>
    <source>
        <tissue evidence="1">Shoot tissue taken approximately 20 cm above the soil surface</tissue>
    </source>
</reference>
<evidence type="ECO:0000313" key="1">
    <source>
        <dbReference type="EMBL" id="JAE03071.1"/>
    </source>
</evidence>
<dbReference type="AlphaFoldDB" id="A0A0A9EYX0"/>
<sequence length="46" mass="5100">MLTNNLVLSPNITSCGRLGFTSQDTRVGDNVTLMVRQHSLLQKIVQ</sequence>